<feature type="transmembrane region" description="Helical" evidence="1">
    <location>
        <begin position="152"/>
        <end position="172"/>
    </location>
</feature>
<feature type="transmembrane region" description="Helical" evidence="1">
    <location>
        <begin position="192"/>
        <end position="210"/>
    </location>
</feature>
<feature type="transmembrane region" description="Helical" evidence="1">
    <location>
        <begin position="52"/>
        <end position="69"/>
    </location>
</feature>
<dbReference type="InterPro" id="IPR043128">
    <property type="entry name" value="Rev_trsase/Diguanyl_cyclase"/>
</dbReference>
<sequence length="894" mass="103513">MNAKIIVTLGGASCYMFISIDKNKRIYFLLLIIISLLAIVCNIHSINFILGLNVSLTTIFLFIILRMYGLKKAVPVAIIAHIIAILNEKVYAWDAVFIIEIIFIGLWFKYKSNKQLIFSDSMFWVFIGLPVQFLLYKVFLNNIDNKLLYFNLFFYFINSLMNAFISDIIYTYIPLKNFMSREKNYYIEFKQFITHILILAVIVPFLINGASTLEGTNNNINSDVYRISENISTELEADLKLWSSEKIDKLILLGTVETGYLDNLIYKNIKNEECEVTVLNKSNIIISTNSKVMNKRQKINKYDRNNTTKESISDNFYRVIPNKLGKSIAIQKWLSGYYVYEEFNKELGIKIIVRFPINKFQDEFWEDIVYQFELLMIFSICLITSGIAINRVVIKTLANLAQNTTDLPNKILNNQDIKLPQSNILELRSLIDNFNHMSKKLNEMFKKSYELNIKLEEKTDMLTKSHETLEKLAYYDILTGLPNRLSFQMFLEENTRKNKEKQIAVIFMDIDSFKNINDNLGHSSGDELLEQIAKRLKKTVDEKKQVFRLGGDEFVIVLLETDFEEATIKANEIMGIFEEDFILDGTRFNVTGSAGVSYYPHDGNDVEEITKKADLAMYEAKASGKNKLKFFNDDINKKFIDHISIKNNIGLAVERNEFQLYYQPKINTKTLKITGAEALIRWFSKDLGFVAPDKFIPILEESGEIFEIDRWVLREACRQNKLWQESNIAIVPISINISAKHFYKENLFKLVKEVLEETKLESKYLKLEITESVLIENVDTVISVINQLRSIGVLVSIDDFGKGFSSLNQLLKLPVNEVKIDKEFITDITVNKKRQNVISLIIGLAHSLDLNVVAEGIETREEFEYLLKIACDDIQGYYFSKPLPKNDFERYLEK</sequence>
<dbReference type="PROSITE" id="PS50887">
    <property type="entry name" value="GGDEF"/>
    <property type="match status" value="1"/>
</dbReference>
<dbReference type="Proteomes" id="UP000184310">
    <property type="component" value="Unassembled WGS sequence"/>
</dbReference>
<organism evidence="4 5">
    <name type="scientific">Clostridium cavendishii DSM 21758</name>
    <dbReference type="NCBI Taxonomy" id="1121302"/>
    <lineage>
        <taxon>Bacteria</taxon>
        <taxon>Bacillati</taxon>
        <taxon>Bacillota</taxon>
        <taxon>Clostridia</taxon>
        <taxon>Eubacteriales</taxon>
        <taxon>Clostridiaceae</taxon>
        <taxon>Clostridium</taxon>
    </lineage>
</organism>
<feature type="transmembrane region" description="Helical" evidence="1">
    <location>
        <begin position="122"/>
        <end position="140"/>
    </location>
</feature>
<feature type="transmembrane region" description="Helical" evidence="1">
    <location>
        <begin position="368"/>
        <end position="389"/>
    </location>
</feature>
<feature type="domain" description="EAL" evidence="2">
    <location>
        <begin position="642"/>
        <end position="894"/>
    </location>
</feature>
<dbReference type="CDD" id="cd01949">
    <property type="entry name" value="GGDEF"/>
    <property type="match status" value="1"/>
</dbReference>
<dbReference type="InterPro" id="IPR029787">
    <property type="entry name" value="Nucleotide_cyclase"/>
</dbReference>
<dbReference type="InterPro" id="IPR035919">
    <property type="entry name" value="EAL_sf"/>
</dbReference>
<feature type="transmembrane region" description="Helical" evidence="1">
    <location>
        <begin position="90"/>
        <end position="110"/>
    </location>
</feature>
<keyword evidence="1" id="KW-0812">Transmembrane</keyword>
<dbReference type="NCBIfam" id="TIGR00254">
    <property type="entry name" value="GGDEF"/>
    <property type="match status" value="1"/>
</dbReference>
<accession>A0A1M6QXP5</accession>
<gene>
    <name evidence="4" type="ORF">SAMN02745163_03488</name>
</gene>
<dbReference type="PROSITE" id="PS50883">
    <property type="entry name" value="EAL"/>
    <property type="match status" value="1"/>
</dbReference>
<dbReference type="Pfam" id="PF00990">
    <property type="entry name" value="GGDEF"/>
    <property type="match status" value="1"/>
</dbReference>
<dbReference type="CDD" id="cd01948">
    <property type="entry name" value="EAL"/>
    <property type="match status" value="1"/>
</dbReference>
<feature type="transmembrane region" description="Helical" evidence="1">
    <location>
        <begin position="26"/>
        <end position="46"/>
    </location>
</feature>
<evidence type="ECO:0000313" key="5">
    <source>
        <dbReference type="Proteomes" id="UP000184310"/>
    </source>
</evidence>
<dbReference type="InterPro" id="IPR052155">
    <property type="entry name" value="Biofilm_reg_signaling"/>
</dbReference>
<keyword evidence="1" id="KW-0472">Membrane</keyword>
<evidence type="ECO:0000259" key="2">
    <source>
        <dbReference type="PROSITE" id="PS50883"/>
    </source>
</evidence>
<dbReference type="InterPro" id="IPR001633">
    <property type="entry name" value="EAL_dom"/>
</dbReference>
<dbReference type="Gene3D" id="3.20.20.450">
    <property type="entry name" value="EAL domain"/>
    <property type="match status" value="1"/>
</dbReference>
<dbReference type="EMBL" id="FQZB01000015">
    <property type="protein sequence ID" value="SHK24975.1"/>
    <property type="molecule type" value="Genomic_DNA"/>
</dbReference>
<dbReference type="AlphaFoldDB" id="A0A1M6QXP5"/>
<protein>
    <submittedName>
        <fullName evidence="4">Diguanylate cyclase (GGDEF) domain-containing protein</fullName>
    </submittedName>
</protein>
<evidence type="ECO:0000313" key="4">
    <source>
        <dbReference type="EMBL" id="SHK24975.1"/>
    </source>
</evidence>
<dbReference type="SUPFAM" id="SSF141868">
    <property type="entry name" value="EAL domain-like"/>
    <property type="match status" value="1"/>
</dbReference>
<dbReference type="Gene3D" id="3.30.70.270">
    <property type="match status" value="1"/>
</dbReference>
<keyword evidence="1" id="KW-1133">Transmembrane helix</keyword>
<feature type="domain" description="GGDEF" evidence="3">
    <location>
        <begin position="501"/>
        <end position="633"/>
    </location>
</feature>
<dbReference type="FunFam" id="3.30.70.270:FF:000001">
    <property type="entry name" value="Diguanylate cyclase domain protein"/>
    <property type="match status" value="1"/>
</dbReference>
<dbReference type="SUPFAM" id="SSF55073">
    <property type="entry name" value="Nucleotide cyclase"/>
    <property type="match status" value="1"/>
</dbReference>
<dbReference type="SMART" id="SM00267">
    <property type="entry name" value="GGDEF"/>
    <property type="match status" value="1"/>
</dbReference>
<dbReference type="SMART" id="SM00052">
    <property type="entry name" value="EAL"/>
    <property type="match status" value="1"/>
</dbReference>
<keyword evidence="5" id="KW-1185">Reference proteome</keyword>
<dbReference type="PANTHER" id="PTHR44757:SF2">
    <property type="entry name" value="BIOFILM ARCHITECTURE MAINTENANCE PROTEIN MBAA"/>
    <property type="match status" value="1"/>
</dbReference>
<dbReference type="PANTHER" id="PTHR44757">
    <property type="entry name" value="DIGUANYLATE CYCLASE DGCP"/>
    <property type="match status" value="1"/>
</dbReference>
<evidence type="ECO:0000256" key="1">
    <source>
        <dbReference type="SAM" id="Phobius"/>
    </source>
</evidence>
<reference evidence="4 5" key="1">
    <citation type="submission" date="2016-11" db="EMBL/GenBank/DDBJ databases">
        <authorList>
            <person name="Jaros S."/>
            <person name="Januszkiewicz K."/>
            <person name="Wedrychowicz H."/>
        </authorList>
    </citation>
    <scope>NUCLEOTIDE SEQUENCE [LARGE SCALE GENOMIC DNA]</scope>
    <source>
        <strain evidence="4 5">DSM 21758</strain>
    </source>
</reference>
<name>A0A1M6QXP5_9CLOT</name>
<dbReference type="Pfam" id="PF00563">
    <property type="entry name" value="EAL"/>
    <property type="match status" value="1"/>
</dbReference>
<dbReference type="STRING" id="1121302.SAMN02745163_03488"/>
<evidence type="ECO:0000259" key="3">
    <source>
        <dbReference type="PROSITE" id="PS50887"/>
    </source>
</evidence>
<proteinExistence type="predicted"/>
<dbReference type="InterPro" id="IPR000160">
    <property type="entry name" value="GGDEF_dom"/>
</dbReference>